<dbReference type="Proteomes" id="UP000217790">
    <property type="component" value="Unassembled WGS sequence"/>
</dbReference>
<keyword evidence="3" id="KW-1185">Reference proteome</keyword>
<protein>
    <submittedName>
        <fullName evidence="2">Uncharacterized protein</fullName>
    </submittedName>
</protein>
<dbReference type="EMBL" id="KZ293769">
    <property type="protein sequence ID" value="PBK79602.1"/>
    <property type="molecule type" value="Genomic_DNA"/>
</dbReference>
<gene>
    <name evidence="2" type="ORF">ARMGADRAFT_1021442</name>
</gene>
<evidence type="ECO:0000313" key="3">
    <source>
        <dbReference type="Proteomes" id="UP000217790"/>
    </source>
</evidence>
<evidence type="ECO:0000256" key="1">
    <source>
        <dbReference type="SAM" id="MobiDB-lite"/>
    </source>
</evidence>
<feature type="region of interest" description="Disordered" evidence="1">
    <location>
        <begin position="103"/>
        <end position="123"/>
    </location>
</feature>
<evidence type="ECO:0000313" key="2">
    <source>
        <dbReference type="EMBL" id="PBK79602.1"/>
    </source>
</evidence>
<sequence>MIERIRAWGLRVRVLIGGNWTVLTVLVIHSSNVDPLCEVEVELSASRRLTRLTAIRVGVRMDGCGVGAIKGGVPDDESGLLLDGRCGREQLETRRWQGGACLTESQKGGSRRWTSTGTDGSHA</sequence>
<proteinExistence type="predicted"/>
<organism evidence="2 3">
    <name type="scientific">Armillaria gallica</name>
    <name type="common">Bulbous honey fungus</name>
    <name type="synonym">Armillaria bulbosa</name>
    <dbReference type="NCBI Taxonomy" id="47427"/>
    <lineage>
        <taxon>Eukaryota</taxon>
        <taxon>Fungi</taxon>
        <taxon>Dikarya</taxon>
        <taxon>Basidiomycota</taxon>
        <taxon>Agaricomycotina</taxon>
        <taxon>Agaricomycetes</taxon>
        <taxon>Agaricomycetidae</taxon>
        <taxon>Agaricales</taxon>
        <taxon>Marasmiineae</taxon>
        <taxon>Physalacriaceae</taxon>
        <taxon>Armillaria</taxon>
    </lineage>
</organism>
<feature type="non-terminal residue" evidence="2">
    <location>
        <position position="123"/>
    </location>
</feature>
<accession>A0A2H3CK86</accession>
<reference evidence="3" key="1">
    <citation type="journal article" date="2017" name="Nat. Ecol. Evol.">
        <title>Genome expansion and lineage-specific genetic innovations in the forest pathogenic fungi Armillaria.</title>
        <authorList>
            <person name="Sipos G."/>
            <person name="Prasanna A.N."/>
            <person name="Walter M.C."/>
            <person name="O'Connor E."/>
            <person name="Balint B."/>
            <person name="Krizsan K."/>
            <person name="Kiss B."/>
            <person name="Hess J."/>
            <person name="Varga T."/>
            <person name="Slot J."/>
            <person name="Riley R."/>
            <person name="Boka B."/>
            <person name="Rigling D."/>
            <person name="Barry K."/>
            <person name="Lee J."/>
            <person name="Mihaltcheva S."/>
            <person name="LaButti K."/>
            <person name="Lipzen A."/>
            <person name="Waldron R."/>
            <person name="Moloney N.M."/>
            <person name="Sperisen C."/>
            <person name="Kredics L."/>
            <person name="Vagvoelgyi C."/>
            <person name="Patrignani A."/>
            <person name="Fitzpatrick D."/>
            <person name="Nagy I."/>
            <person name="Doyle S."/>
            <person name="Anderson J.B."/>
            <person name="Grigoriev I.V."/>
            <person name="Gueldener U."/>
            <person name="Muensterkoetter M."/>
            <person name="Nagy L.G."/>
        </authorList>
    </citation>
    <scope>NUCLEOTIDE SEQUENCE [LARGE SCALE GENOMIC DNA]</scope>
    <source>
        <strain evidence="3">Ar21-2</strain>
    </source>
</reference>
<name>A0A2H3CK86_ARMGA</name>
<dbReference type="InParanoid" id="A0A2H3CK86"/>
<dbReference type="AlphaFoldDB" id="A0A2H3CK86"/>